<dbReference type="EMBL" id="VHLG01000004">
    <property type="protein sequence ID" value="TPW31043.1"/>
    <property type="molecule type" value="Genomic_DNA"/>
</dbReference>
<dbReference type="PROSITE" id="PS50928">
    <property type="entry name" value="ABC_TM1"/>
    <property type="match status" value="1"/>
</dbReference>
<keyword evidence="2 8" id="KW-0813">Transport</keyword>
<evidence type="ECO:0000256" key="3">
    <source>
        <dbReference type="ARBA" id="ARBA00022475"/>
    </source>
</evidence>
<feature type="transmembrane region" description="Helical" evidence="8">
    <location>
        <begin position="7"/>
        <end position="31"/>
    </location>
</feature>
<feature type="transmembrane region" description="Helical" evidence="8">
    <location>
        <begin position="68"/>
        <end position="87"/>
    </location>
</feature>
<proteinExistence type="inferred from homology"/>
<evidence type="ECO:0000256" key="1">
    <source>
        <dbReference type="ARBA" id="ARBA00004429"/>
    </source>
</evidence>
<name>A0A506U9J1_9HYPH</name>
<dbReference type="GO" id="GO:0055085">
    <property type="term" value="P:transmembrane transport"/>
    <property type="evidence" value="ECO:0007669"/>
    <property type="project" value="InterPro"/>
</dbReference>
<dbReference type="RefSeq" id="WP_141148915.1">
    <property type="nucleotide sequence ID" value="NZ_VHLG01000004.1"/>
</dbReference>
<keyword evidence="5 8" id="KW-0812">Transmembrane</keyword>
<dbReference type="InterPro" id="IPR000515">
    <property type="entry name" value="MetI-like"/>
</dbReference>
<dbReference type="AlphaFoldDB" id="A0A506U9J1"/>
<evidence type="ECO:0000256" key="7">
    <source>
        <dbReference type="ARBA" id="ARBA00023136"/>
    </source>
</evidence>
<dbReference type="InterPro" id="IPR035906">
    <property type="entry name" value="MetI-like_sf"/>
</dbReference>
<evidence type="ECO:0000256" key="2">
    <source>
        <dbReference type="ARBA" id="ARBA00022448"/>
    </source>
</evidence>
<feature type="transmembrane region" description="Helical" evidence="8">
    <location>
        <begin position="174"/>
        <end position="196"/>
    </location>
</feature>
<dbReference type="Gene3D" id="1.10.3720.10">
    <property type="entry name" value="MetI-like"/>
    <property type="match status" value="1"/>
</dbReference>
<dbReference type="PANTHER" id="PTHR43357:SF4">
    <property type="entry name" value="INNER MEMBRANE ABC TRANSPORTER PERMEASE PROTEIN YDCV"/>
    <property type="match status" value="1"/>
</dbReference>
<dbReference type="Proteomes" id="UP000318801">
    <property type="component" value="Unassembled WGS sequence"/>
</dbReference>
<keyword evidence="4" id="KW-0997">Cell inner membrane</keyword>
<keyword evidence="7 8" id="KW-0472">Membrane</keyword>
<accession>A0A506U9J1</accession>
<feature type="domain" description="ABC transmembrane type-1" evidence="9">
    <location>
        <begin position="62"/>
        <end position="250"/>
    </location>
</feature>
<comment type="similarity">
    <text evidence="8">Belongs to the binding-protein-dependent transport system permease family.</text>
</comment>
<sequence>MRRNGAFATLFNLLFAAFMLAPIIVVIGVAFTPTGYLEFPPSGISFRWFRAILDNPEFIEAAVNSLELGVLAACLATIVAVPAALALDRGRFSGREALLAFLMSPLMVPTVVLGIAFLRFLTLIGLNGTFTGLVICHAVVITPYVLRLVLASLTGLDRTVEKAAISLGASHWTVFYRITLPSILPGIVGGWVLAFITSFDEVTVTIFIVNPSTTTLPVRLFSHIAQTTDPLVASVSAVAVLFTVGVMVLVDRLYGLDKLLIGEGKHV</sequence>
<evidence type="ECO:0000259" key="9">
    <source>
        <dbReference type="PROSITE" id="PS50928"/>
    </source>
</evidence>
<keyword evidence="11" id="KW-1185">Reference proteome</keyword>
<dbReference type="PANTHER" id="PTHR43357">
    <property type="entry name" value="INNER MEMBRANE ABC TRANSPORTER PERMEASE PROTEIN YDCV"/>
    <property type="match status" value="1"/>
</dbReference>
<dbReference type="GO" id="GO:0005886">
    <property type="term" value="C:plasma membrane"/>
    <property type="evidence" value="ECO:0007669"/>
    <property type="project" value="UniProtKB-SubCell"/>
</dbReference>
<evidence type="ECO:0000256" key="5">
    <source>
        <dbReference type="ARBA" id="ARBA00022692"/>
    </source>
</evidence>
<comment type="caution">
    <text evidence="10">The sequence shown here is derived from an EMBL/GenBank/DDBJ whole genome shotgun (WGS) entry which is preliminary data.</text>
</comment>
<feature type="transmembrane region" description="Helical" evidence="8">
    <location>
        <begin position="99"/>
        <end position="124"/>
    </location>
</feature>
<dbReference type="Pfam" id="PF00528">
    <property type="entry name" value="BPD_transp_1"/>
    <property type="match status" value="1"/>
</dbReference>
<feature type="transmembrane region" description="Helical" evidence="8">
    <location>
        <begin position="130"/>
        <end position="153"/>
    </location>
</feature>
<evidence type="ECO:0000256" key="6">
    <source>
        <dbReference type="ARBA" id="ARBA00022989"/>
    </source>
</evidence>
<comment type="subcellular location">
    <subcellularLocation>
        <location evidence="1">Cell inner membrane</location>
        <topology evidence="1">Multi-pass membrane protein</topology>
    </subcellularLocation>
    <subcellularLocation>
        <location evidence="8">Cell membrane</location>
        <topology evidence="8">Multi-pass membrane protein</topology>
    </subcellularLocation>
</comment>
<dbReference type="OrthoDB" id="9815533at2"/>
<evidence type="ECO:0000313" key="10">
    <source>
        <dbReference type="EMBL" id="TPW31043.1"/>
    </source>
</evidence>
<organism evidence="10 11">
    <name type="scientific">Martelella alba</name>
    <dbReference type="NCBI Taxonomy" id="2590451"/>
    <lineage>
        <taxon>Bacteria</taxon>
        <taxon>Pseudomonadati</taxon>
        <taxon>Pseudomonadota</taxon>
        <taxon>Alphaproteobacteria</taxon>
        <taxon>Hyphomicrobiales</taxon>
        <taxon>Aurantimonadaceae</taxon>
        <taxon>Martelella</taxon>
    </lineage>
</organism>
<evidence type="ECO:0000256" key="4">
    <source>
        <dbReference type="ARBA" id="ARBA00022519"/>
    </source>
</evidence>
<gene>
    <name evidence="10" type="ORF">FJU08_10335</name>
</gene>
<feature type="transmembrane region" description="Helical" evidence="8">
    <location>
        <begin position="231"/>
        <end position="250"/>
    </location>
</feature>
<evidence type="ECO:0000313" key="11">
    <source>
        <dbReference type="Proteomes" id="UP000318801"/>
    </source>
</evidence>
<dbReference type="SUPFAM" id="SSF161098">
    <property type="entry name" value="MetI-like"/>
    <property type="match status" value="1"/>
</dbReference>
<evidence type="ECO:0000256" key="8">
    <source>
        <dbReference type="RuleBase" id="RU363032"/>
    </source>
</evidence>
<dbReference type="CDD" id="cd06261">
    <property type="entry name" value="TM_PBP2"/>
    <property type="match status" value="1"/>
</dbReference>
<keyword evidence="6 8" id="KW-1133">Transmembrane helix</keyword>
<keyword evidence="3" id="KW-1003">Cell membrane</keyword>
<reference evidence="10 11" key="1">
    <citation type="submission" date="2019-06" db="EMBL/GenBank/DDBJ databases">
        <authorList>
            <person name="Li M."/>
        </authorList>
    </citation>
    <scope>NUCLEOTIDE SEQUENCE [LARGE SCALE GENOMIC DNA]</scope>
    <source>
        <strain evidence="10 11">BGMRC2036</strain>
    </source>
</reference>
<protein>
    <submittedName>
        <fullName evidence="10">ABC transporter permease</fullName>
    </submittedName>
</protein>